<organism evidence="2 3">
    <name type="scientific">Solemya elarraichensis gill symbiont</name>
    <dbReference type="NCBI Taxonomy" id="1918949"/>
    <lineage>
        <taxon>Bacteria</taxon>
        <taxon>Pseudomonadati</taxon>
        <taxon>Pseudomonadota</taxon>
        <taxon>Gammaproteobacteria</taxon>
        <taxon>sulfur-oxidizing symbionts</taxon>
    </lineage>
</organism>
<feature type="chain" id="PRO_5013386622" evidence="1">
    <location>
        <begin position="20"/>
        <end position="171"/>
    </location>
</feature>
<keyword evidence="1" id="KW-0732">Signal</keyword>
<evidence type="ECO:0000313" key="2">
    <source>
        <dbReference type="EMBL" id="OOZ38339.1"/>
    </source>
</evidence>
<evidence type="ECO:0000313" key="3">
    <source>
        <dbReference type="Proteomes" id="UP000190198"/>
    </source>
</evidence>
<feature type="signal peptide" evidence="1">
    <location>
        <begin position="1"/>
        <end position="19"/>
    </location>
</feature>
<name>A0A1T2KZS2_9GAMM</name>
<keyword evidence="3" id="KW-1185">Reference proteome</keyword>
<dbReference type="AlphaFoldDB" id="A0A1T2KZS2"/>
<accession>A0A1T2KZS2</accession>
<dbReference type="RefSeq" id="WP_078477389.1">
    <property type="nucleotide sequence ID" value="NZ_MPRK01000188.1"/>
</dbReference>
<comment type="caution">
    <text evidence="2">The sequence shown here is derived from an EMBL/GenBank/DDBJ whole genome shotgun (WGS) entry which is preliminary data.</text>
</comment>
<sequence>MKLVIFSLIAMLFSSASWATVESDATTEGVDVWIHKNMTASQLASTVRDYEVVTAVNAITNAECGTAYFLNSATELASTLPAPVAGCSFKFIVAAAPVGTAYTVVTNGGSDLIDGSAEVNGAVVGCVDEDTITFTASAAISCDWVCLISDGTNWYVSGMAFAATGIACSAT</sequence>
<proteinExistence type="predicted"/>
<reference evidence="2 3" key="1">
    <citation type="submission" date="2016-11" db="EMBL/GenBank/DDBJ databases">
        <title>Mixed transmission modes and dynamic genome evolution in an obligate animal-bacterial symbiosis.</title>
        <authorList>
            <person name="Russell S.L."/>
            <person name="Corbett-Detig R.B."/>
            <person name="Cavanaugh C.M."/>
        </authorList>
    </citation>
    <scope>NUCLEOTIDE SEQUENCE [LARGE SCALE GENOMIC DNA]</scope>
    <source>
        <strain evidence="2">Sp-SM6</strain>
    </source>
</reference>
<protein>
    <submittedName>
        <fullName evidence="2">Uncharacterized protein</fullName>
    </submittedName>
</protein>
<evidence type="ECO:0000256" key="1">
    <source>
        <dbReference type="SAM" id="SignalP"/>
    </source>
</evidence>
<dbReference type="Proteomes" id="UP000190198">
    <property type="component" value="Unassembled WGS sequence"/>
</dbReference>
<dbReference type="EMBL" id="MPRK01000188">
    <property type="protein sequence ID" value="OOZ38339.1"/>
    <property type="molecule type" value="Genomic_DNA"/>
</dbReference>
<gene>
    <name evidence="2" type="ORF">BOW52_08740</name>
</gene>